<organism evidence="1 2">
    <name type="scientific">Caerostris extrusa</name>
    <name type="common">Bark spider</name>
    <name type="synonym">Caerostris bankana</name>
    <dbReference type="NCBI Taxonomy" id="172846"/>
    <lineage>
        <taxon>Eukaryota</taxon>
        <taxon>Metazoa</taxon>
        <taxon>Ecdysozoa</taxon>
        <taxon>Arthropoda</taxon>
        <taxon>Chelicerata</taxon>
        <taxon>Arachnida</taxon>
        <taxon>Araneae</taxon>
        <taxon>Araneomorphae</taxon>
        <taxon>Entelegynae</taxon>
        <taxon>Araneoidea</taxon>
        <taxon>Araneidae</taxon>
        <taxon>Caerostris</taxon>
    </lineage>
</organism>
<dbReference type="Proteomes" id="UP001054945">
    <property type="component" value="Unassembled WGS sequence"/>
</dbReference>
<sequence length="100" mass="11296">MLISRSLKTACSNEVSRDTPSRSRRGIIVGLGFRVVSHRMVSENRMSNQTLVDVNPLYSGLTLSPSLNISCSLQCACEQFEPPFSSCRREWCLECHDLRM</sequence>
<dbReference type="AlphaFoldDB" id="A0AAV4RAM3"/>
<proteinExistence type="predicted"/>
<evidence type="ECO:0000313" key="1">
    <source>
        <dbReference type="EMBL" id="GIY17721.1"/>
    </source>
</evidence>
<accession>A0AAV4RAM3</accession>
<name>A0AAV4RAM3_CAEEX</name>
<keyword evidence="2" id="KW-1185">Reference proteome</keyword>
<reference evidence="1 2" key="1">
    <citation type="submission" date="2021-06" db="EMBL/GenBank/DDBJ databases">
        <title>Caerostris extrusa draft genome.</title>
        <authorList>
            <person name="Kono N."/>
            <person name="Arakawa K."/>
        </authorList>
    </citation>
    <scope>NUCLEOTIDE SEQUENCE [LARGE SCALE GENOMIC DNA]</scope>
</reference>
<gene>
    <name evidence="1" type="ORF">CEXT_634481</name>
</gene>
<comment type="caution">
    <text evidence="1">The sequence shown here is derived from an EMBL/GenBank/DDBJ whole genome shotgun (WGS) entry which is preliminary data.</text>
</comment>
<evidence type="ECO:0000313" key="2">
    <source>
        <dbReference type="Proteomes" id="UP001054945"/>
    </source>
</evidence>
<protein>
    <submittedName>
        <fullName evidence="1">Uncharacterized protein</fullName>
    </submittedName>
</protein>
<dbReference type="EMBL" id="BPLR01007536">
    <property type="protein sequence ID" value="GIY17721.1"/>
    <property type="molecule type" value="Genomic_DNA"/>
</dbReference>